<dbReference type="Proteomes" id="UP000789901">
    <property type="component" value="Unassembled WGS sequence"/>
</dbReference>
<proteinExistence type="predicted"/>
<protein>
    <submittedName>
        <fullName evidence="2">39730_t:CDS:1</fullName>
    </submittedName>
</protein>
<gene>
    <name evidence="2" type="ORF">GMARGA_LOCUS28692</name>
</gene>
<accession>A0ABN7WB92</accession>
<evidence type="ECO:0000256" key="1">
    <source>
        <dbReference type="SAM" id="MobiDB-lite"/>
    </source>
</evidence>
<feature type="region of interest" description="Disordered" evidence="1">
    <location>
        <begin position="29"/>
        <end position="52"/>
    </location>
</feature>
<evidence type="ECO:0000313" key="2">
    <source>
        <dbReference type="EMBL" id="CAG8824896.1"/>
    </source>
</evidence>
<sequence length="110" mass="12271">MNNFNTSHLKDVITATLQEILVEDPNFFTGQPLTSNSGQSGKESLEIQPNNSLNQRIESELSQTDAIAKFQQRQEQAKNYGKPSIQELSTSLKTIAPQNSETTQIITYVL</sequence>
<comment type="caution">
    <text evidence="2">The sequence shown here is derived from an EMBL/GenBank/DDBJ whole genome shotgun (WGS) entry which is preliminary data.</text>
</comment>
<evidence type="ECO:0000313" key="3">
    <source>
        <dbReference type="Proteomes" id="UP000789901"/>
    </source>
</evidence>
<keyword evidence="3" id="KW-1185">Reference proteome</keyword>
<dbReference type="EMBL" id="CAJVQB010037146">
    <property type="protein sequence ID" value="CAG8824896.1"/>
    <property type="molecule type" value="Genomic_DNA"/>
</dbReference>
<reference evidence="2 3" key="1">
    <citation type="submission" date="2021-06" db="EMBL/GenBank/DDBJ databases">
        <authorList>
            <person name="Kallberg Y."/>
            <person name="Tangrot J."/>
            <person name="Rosling A."/>
        </authorList>
    </citation>
    <scope>NUCLEOTIDE SEQUENCE [LARGE SCALE GENOMIC DNA]</scope>
    <source>
        <strain evidence="2 3">120-4 pot B 10/14</strain>
    </source>
</reference>
<feature type="non-terminal residue" evidence="2">
    <location>
        <position position="110"/>
    </location>
</feature>
<organism evidence="2 3">
    <name type="scientific">Gigaspora margarita</name>
    <dbReference type="NCBI Taxonomy" id="4874"/>
    <lineage>
        <taxon>Eukaryota</taxon>
        <taxon>Fungi</taxon>
        <taxon>Fungi incertae sedis</taxon>
        <taxon>Mucoromycota</taxon>
        <taxon>Glomeromycotina</taxon>
        <taxon>Glomeromycetes</taxon>
        <taxon>Diversisporales</taxon>
        <taxon>Gigasporaceae</taxon>
        <taxon>Gigaspora</taxon>
    </lineage>
</organism>
<name>A0ABN7WB92_GIGMA</name>